<proteinExistence type="predicted"/>
<dbReference type="EMBL" id="QPJY01000015">
    <property type="protein sequence ID" value="RCX24842.1"/>
    <property type="molecule type" value="Genomic_DNA"/>
</dbReference>
<keyword evidence="2" id="KW-1185">Reference proteome</keyword>
<evidence type="ECO:0000313" key="1">
    <source>
        <dbReference type="EMBL" id="RCX24842.1"/>
    </source>
</evidence>
<accession>A0A369BT55</accession>
<reference evidence="1 2" key="1">
    <citation type="submission" date="2018-07" db="EMBL/GenBank/DDBJ databases">
        <title>Genomic Encyclopedia of Type Strains, Phase IV (KMG-IV): sequencing the most valuable type-strain genomes for metagenomic binning, comparative biology and taxonomic classification.</title>
        <authorList>
            <person name="Goeker M."/>
        </authorList>
    </citation>
    <scope>NUCLEOTIDE SEQUENCE [LARGE SCALE GENOMIC DNA]</scope>
    <source>
        <strain evidence="1 2">DSM 26407</strain>
    </source>
</reference>
<dbReference type="Proteomes" id="UP000252707">
    <property type="component" value="Unassembled WGS sequence"/>
</dbReference>
<comment type="caution">
    <text evidence="1">The sequence shown here is derived from an EMBL/GenBank/DDBJ whole genome shotgun (WGS) entry which is preliminary data.</text>
</comment>
<evidence type="ECO:0000313" key="2">
    <source>
        <dbReference type="Proteomes" id="UP000252707"/>
    </source>
</evidence>
<dbReference type="AlphaFoldDB" id="A0A369BT55"/>
<sequence>MAHFIGMARAARMLGIDRHTLQELVHDGQLETFEGQVDVEALRERYPGMLTDEPGILEHVRTLRQTAFARRVQEAVAPNPEALGAQLHKLDVELSIERHHARKYRQIVEDLVRKLNELHPTVTVEQRMLISDICCWLAGRMEDR</sequence>
<dbReference type="RefSeq" id="WP_114281158.1">
    <property type="nucleotide sequence ID" value="NZ_QPJY01000015.1"/>
</dbReference>
<gene>
    <name evidence="1" type="ORF">DFQ59_11562</name>
</gene>
<organism evidence="1 2">
    <name type="scientific">Thioalbus denitrificans</name>
    <dbReference type="NCBI Taxonomy" id="547122"/>
    <lineage>
        <taxon>Bacteria</taxon>
        <taxon>Pseudomonadati</taxon>
        <taxon>Pseudomonadota</taxon>
        <taxon>Gammaproteobacteria</taxon>
        <taxon>Chromatiales</taxon>
        <taxon>Ectothiorhodospiraceae</taxon>
        <taxon>Thioalbus</taxon>
    </lineage>
</organism>
<protein>
    <submittedName>
        <fullName evidence="1">Uncharacterized protein</fullName>
    </submittedName>
</protein>
<dbReference type="OrthoDB" id="5796706at2"/>
<name>A0A369BT55_9GAMM</name>